<keyword evidence="6" id="KW-1185">Reference proteome</keyword>
<dbReference type="RefSeq" id="WP_169277836.1">
    <property type="nucleotide sequence ID" value="NZ_JABBCP010000007.1"/>
</dbReference>
<dbReference type="GO" id="GO:0003700">
    <property type="term" value="F:DNA-binding transcription factor activity"/>
    <property type="evidence" value="ECO:0007669"/>
    <property type="project" value="InterPro"/>
</dbReference>
<feature type="domain" description="HTH marR-type" evidence="4">
    <location>
        <begin position="28"/>
        <end position="159"/>
    </location>
</feature>
<keyword evidence="2" id="KW-0238">DNA-binding</keyword>
<dbReference type="PRINTS" id="PR00598">
    <property type="entry name" value="HTHMARR"/>
</dbReference>
<dbReference type="AlphaFoldDB" id="A0A7X9YJJ0"/>
<proteinExistence type="predicted"/>
<dbReference type="InterPro" id="IPR039422">
    <property type="entry name" value="MarR/SlyA-like"/>
</dbReference>
<dbReference type="GO" id="GO:0006950">
    <property type="term" value="P:response to stress"/>
    <property type="evidence" value="ECO:0007669"/>
    <property type="project" value="TreeGrafter"/>
</dbReference>
<dbReference type="InterPro" id="IPR000835">
    <property type="entry name" value="HTH_MarR-typ"/>
</dbReference>
<name>A0A7X9YJJ0_9ACTN</name>
<evidence type="ECO:0000313" key="6">
    <source>
        <dbReference type="Proteomes" id="UP000546970"/>
    </source>
</evidence>
<dbReference type="InterPro" id="IPR011991">
    <property type="entry name" value="ArsR-like_HTH"/>
</dbReference>
<dbReference type="EMBL" id="JABBCP010000007">
    <property type="protein sequence ID" value="NMF56268.1"/>
    <property type="molecule type" value="Genomic_DNA"/>
</dbReference>
<evidence type="ECO:0000256" key="1">
    <source>
        <dbReference type="ARBA" id="ARBA00023015"/>
    </source>
</evidence>
<reference evidence="5 6" key="1">
    <citation type="submission" date="2020-04" db="EMBL/GenBank/DDBJ databases">
        <title>Collinsella sp. KGMB02528 nov., an anaerobic actinobacterium isolated from human feces.</title>
        <authorList>
            <person name="Han K.-I."/>
            <person name="Eom M.K."/>
            <person name="Kim J.-S."/>
            <person name="Lee K.C."/>
            <person name="Suh M.K."/>
            <person name="Park S.-H."/>
            <person name="Lee J.H."/>
            <person name="Kang S.W."/>
            <person name="Park J.-E."/>
            <person name="Oh B.S."/>
            <person name="Yu S.Y."/>
            <person name="Choi S.-H."/>
            <person name="Lee D.H."/>
            <person name="Yoon H."/>
            <person name="Kim B.-Y."/>
            <person name="Lee J.H."/>
            <person name="Lee J.-S."/>
        </authorList>
    </citation>
    <scope>NUCLEOTIDE SEQUENCE [LARGE SCALE GENOMIC DNA]</scope>
    <source>
        <strain evidence="5 6">KGMB02528</strain>
    </source>
</reference>
<evidence type="ECO:0000313" key="5">
    <source>
        <dbReference type="EMBL" id="NMF56268.1"/>
    </source>
</evidence>
<dbReference type="PROSITE" id="PS50995">
    <property type="entry name" value="HTH_MARR_2"/>
    <property type="match status" value="1"/>
</dbReference>
<evidence type="ECO:0000259" key="4">
    <source>
        <dbReference type="PROSITE" id="PS50995"/>
    </source>
</evidence>
<comment type="caution">
    <text evidence="5">The sequence shown here is derived from an EMBL/GenBank/DDBJ whole genome shotgun (WGS) entry which is preliminary data.</text>
</comment>
<accession>A0A7X9YJJ0</accession>
<dbReference type="Proteomes" id="UP000546970">
    <property type="component" value="Unassembled WGS sequence"/>
</dbReference>
<keyword evidence="1" id="KW-0805">Transcription regulation</keyword>
<dbReference type="PANTHER" id="PTHR33164">
    <property type="entry name" value="TRANSCRIPTIONAL REGULATOR, MARR FAMILY"/>
    <property type="match status" value="1"/>
</dbReference>
<protein>
    <submittedName>
        <fullName evidence="5">MarR family transcriptional regulator</fullName>
    </submittedName>
</protein>
<dbReference type="SMART" id="SM00347">
    <property type="entry name" value="HTH_MARR"/>
    <property type="match status" value="1"/>
</dbReference>
<dbReference type="GO" id="GO:0003677">
    <property type="term" value="F:DNA binding"/>
    <property type="evidence" value="ECO:0007669"/>
    <property type="project" value="UniProtKB-KW"/>
</dbReference>
<dbReference type="Gene3D" id="1.10.10.10">
    <property type="entry name" value="Winged helix-like DNA-binding domain superfamily/Winged helix DNA-binding domain"/>
    <property type="match status" value="1"/>
</dbReference>
<evidence type="ECO:0000256" key="3">
    <source>
        <dbReference type="ARBA" id="ARBA00023163"/>
    </source>
</evidence>
<evidence type="ECO:0000256" key="2">
    <source>
        <dbReference type="ARBA" id="ARBA00023125"/>
    </source>
</evidence>
<sequence length="172" mass="19311">MAQGNSISTDAPMQQSASGEDMRLGMSLNDIHMSISRAFHTMNNTTRPCARSLGLGQGQPRILSYIAVHGVSTQREIARFYSIDPSAVSRLLDSLERGGFLTSVPGRDRRTRALDITEKGRHALAAWEDECRRVDRIMFRGFTSEEEATLRDMLERVRKNMADELEAGKKHE</sequence>
<organism evidence="5 6">
    <name type="scientific">Collinsella acetigenes</name>
    <dbReference type="NCBI Taxonomy" id="2713419"/>
    <lineage>
        <taxon>Bacteria</taxon>
        <taxon>Bacillati</taxon>
        <taxon>Actinomycetota</taxon>
        <taxon>Coriobacteriia</taxon>
        <taxon>Coriobacteriales</taxon>
        <taxon>Coriobacteriaceae</taxon>
        <taxon>Collinsella</taxon>
    </lineage>
</organism>
<dbReference type="PANTHER" id="PTHR33164:SF64">
    <property type="entry name" value="TRANSCRIPTIONAL REGULATOR SLYA"/>
    <property type="match status" value="1"/>
</dbReference>
<gene>
    <name evidence="5" type="ORF">HF320_08025</name>
</gene>
<dbReference type="Pfam" id="PF12802">
    <property type="entry name" value="MarR_2"/>
    <property type="match status" value="1"/>
</dbReference>
<dbReference type="CDD" id="cd00090">
    <property type="entry name" value="HTH_ARSR"/>
    <property type="match status" value="1"/>
</dbReference>
<dbReference type="InterPro" id="IPR036388">
    <property type="entry name" value="WH-like_DNA-bd_sf"/>
</dbReference>
<dbReference type="SUPFAM" id="SSF46785">
    <property type="entry name" value="Winged helix' DNA-binding domain"/>
    <property type="match status" value="1"/>
</dbReference>
<keyword evidence="3" id="KW-0804">Transcription</keyword>
<dbReference type="InterPro" id="IPR036390">
    <property type="entry name" value="WH_DNA-bd_sf"/>
</dbReference>